<evidence type="ECO:0000313" key="1">
    <source>
        <dbReference type="EMBL" id="SET18697.1"/>
    </source>
</evidence>
<evidence type="ECO:0000313" key="2">
    <source>
        <dbReference type="Proteomes" id="UP000199800"/>
    </source>
</evidence>
<protein>
    <submittedName>
        <fullName evidence="1">Uncharacterized protein</fullName>
    </submittedName>
</protein>
<dbReference type="AlphaFoldDB" id="A0A1I0CGJ3"/>
<organism evidence="1 2">
    <name type="scientific">[Clostridium] polysaccharolyticum</name>
    <dbReference type="NCBI Taxonomy" id="29364"/>
    <lineage>
        <taxon>Bacteria</taxon>
        <taxon>Bacillati</taxon>
        <taxon>Bacillota</taxon>
        <taxon>Clostridia</taxon>
        <taxon>Lachnospirales</taxon>
        <taxon>Lachnospiraceae</taxon>
    </lineage>
</organism>
<dbReference type="EMBL" id="FOHN01000010">
    <property type="protein sequence ID" value="SET18697.1"/>
    <property type="molecule type" value="Genomic_DNA"/>
</dbReference>
<gene>
    <name evidence="1" type="ORF">SAMN04487772_1106</name>
</gene>
<dbReference type="RefSeq" id="WP_092477739.1">
    <property type="nucleotide sequence ID" value="NZ_FOHN01000010.1"/>
</dbReference>
<name>A0A1I0CGJ3_9FIRM</name>
<accession>A0A1I0CGJ3</accession>
<reference evidence="1 2" key="1">
    <citation type="submission" date="2016-10" db="EMBL/GenBank/DDBJ databases">
        <authorList>
            <person name="de Groot N.N."/>
        </authorList>
    </citation>
    <scope>NUCLEOTIDE SEQUENCE [LARGE SCALE GENOMIC DNA]</scope>
    <source>
        <strain evidence="1 2">DSM 1801</strain>
    </source>
</reference>
<sequence>MSSFEAAAQSKFDKNAVMNWELYISSVLKGYGIQVNDDEAFLYKDYLTLINLFKNSQFDFNKVYNFGLFLYEYYGLDKDSAVEQVLMDMLQNNFEFVYDYTYLVERFQNLECFFYLDFRNYLENQGVTEYNSLIKYYMENYILSFESFASGLQKSKLAKIYEEGKMFYSQFGIEDNALKEKIEDDIEMYFINAVCE</sequence>
<keyword evidence="2" id="KW-1185">Reference proteome</keyword>
<proteinExistence type="predicted"/>
<dbReference type="STRING" id="29364.SAMN04487772_1106"/>
<dbReference type="Proteomes" id="UP000199800">
    <property type="component" value="Unassembled WGS sequence"/>
</dbReference>